<gene>
    <name evidence="2" type="ORF">MHHB_P1123</name>
</gene>
<dbReference type="CDD" id="cd07344">
    <property type="entry name" value="M48_yhfN_like"/>
    <property type="match status" value="1"/>
</dbReference>
<dbReference type="Pfam" id="PF01863">
    <property type="entry name" value="YgjP-like"/>
    <property type="match status" value="1"/>
</dbReference>
<dbReference type="InterPro" id="IPR002725">
    <property type="entry name" value="YgjP-like_metallopeptidase"/>
</dbReference>
<feature type="domain" description="YgjP-like metallopeptidase" evidence="1">
    <location>
        <begin position="2"/>
        <end position="99"/>
    </location>
</feature>
<proteinExistence type="predicted"/>
<comment type="caution">
    <text evidence="2">The sequence shown here is derived from an EMBL/GenBank/DDBJ whole genome shotgun (WGS) entry which is preliminary data.</text>
</comment>
<evidence type="ECO:0000313" key="3">
    <source>
        <dbReference type="Proteomes" id="UP000290527"/>
    </source>
</evidence>
<name>A0A401HRP1_9EURY</name>
<evidence type="ECO:0000313" key="2">
    <source>
        <dbReference type="EMBL" id="GBF36893.1"/>
    </source>
</evidence>
<dbReference type="PANTHER" id="PTHR30399:SF1">
    <property type="entry name" value="UTP PYROPHOSPHATASE"/>
    <property type="match status" value="1"/>
</dbReference>
<dbReference type="EMBL" id="BFAX01000004">
    <property type="protein sequence ID" value="GBF36893.1"/>
    <property type="molecule type" value="Genomic_DNA"/>
</dbReference>
<protein>
    <recommendedName>
        <fullName evidence="1">YgjP-like metallopeptidase domain-containing protein</fullName>
    </recommendedName>
</protein>
<dbReference type="InterPro" id="IPR053136">
    <property type="entry name" value="UTP_pyrophosphatase-like"/>
</dbReference>
<dbReference type="OrthoDB" id="308128at2157"/>
<reference evidence="2 3" key="1">
    <citation type="journal article" date="2019" name="Int. J. Syst. Evol. Microbiol.">
        <title>Methanofervidicoccus abyssi gen. nov., sp. nov., a hydrogenotrophic methanogen, isolated from a hydrothermal vent chimney in the Mid-Cayman Spreading Center, the Caribbean Sea.</title>
        <authorList>
            <person name="Sakai S."/>
            <person name="Takaki Y."/>
            <person name="Miyazaki M."/>
            <person name="Ogawara M."/>
            <person name="Yanagawa K."/>
            <person name="Miyazaki J."/>
            <person name="Takai K."/>
        </authorList>
    </citation>
    <scope>NUCLEOTIDE SEQUENCE [LARGE SCALE GENOMIC DNA]</scope>
    <source>
        <strain evidence="2 3">HHB</strain>
    </source>
</reference>
<sequence length="100" mass="12192">MKEITREDVLKICEKWQKELKVNVKRIQIREMKNKWGSYSSNGILTLNKELLKFPLECVEYVVLHELLHKIIPNHGRTFKTLLYAYMPEWEKFHEYLKNK</sequence>
<dbReference type="RefSeq" id="WP_131007709.1">
    <property type="nucleotide sequence ID" value="NZ_BFAX01000004.1"/>
</dbReference>
<organism evidence="2 3">
    <name type="scientific">Methanofervidicoccus abyssi</name>
    <dbReference type="NCBI Taxonomy" id="2082189"/>
    <lineage>
        <taxon>Archaea</taxon>
        <taxon>Methanobacteriati</taxon>
        <taxon>Methanobacteriota</taxon>
        <taxon>Methanomada group</taxon>
        <taxon>Methanococci</taxon>
        <taxon>Methanococcales</taxon>
        <taxon>Methanofervidicoccus</taxon>
    </lineage>
</organism>
<dbReference type="AlphaFoldDB" id="A0A401HRP1"/>
<accession>A0A401HRP1</accession>
<keyword evidence="3" id="KW-1185">Reference proteome</keyword>
<dbReference type="Gene3D" id="3.30.2010.10">
    <property type="entry name" value="Metalloproteases ('zincins'), catalytic domain"/>
    <property type="match status" value="1"/>
</dbReference>
<evidence type="ECO:0000259" key="1">
    <source>
        <dbReference type="Pfam" id="PF01863"/>
    </source>
</evidence>
<dbReference type="PANTHER" id="PTHR30399">
    <property type="entry name" value="UNCHARACTERIZED PROTEIN YGJP"/>
    <property type="match status" value="1"/>
</dbReference>
<dbReference type="Proteomes" id="UP000290527">
    <property type="component" value="Unassembled WGS sequence"/>
</dbReference>